<gene>
    <name evidence="1" type="primary">marMP-2</name>
    <name evidence="1" type="ordered locus">MfeM64YM_0938</name>
</gene>
<dbReference type="AlphaFoldDB" id="A0AB32XDD1"/>
<organism evidence="1 2">
    <name type="scientific">Mycoplasmopsis fermentans (strain M64)</name>
    <name type="common">Mycoplasma fermentans</name>
    <dbReference type="NCBI Taxonomy" id="943945"/>
    <lineage>
        <taxon>Bacteria</taxon>
        <taxon>Bacillati</taxon>
        <taxon>Mycoplasmatota</taxon>
        <taxon>Mycoplasmoidales</taxon>
        <taxon>Metamycoplasmataceae</taxon>
        <taxon>Mycoplasmopsis</taxon>
    </lineage>
</organism>
<evidence type="ECO:0000313" key="1">
    <source>
        <dbReference type="EMBL" id="ADV34933.1"/>
    </source>
</evidence>
<reference evidence="1 2" key="1">
    <citation type="journal article" date="2011" name="J. Bacteriol.">
        <title>Genome sequence of the repetitive-sequence-rich Mycoplasma fermentans strain M64.</title>
        <authorList>
            <person name="Shu H.W."/>
            <person name="Liu T.T."/>
            <person name="Chang H.Y."/>
            <person name="Liu Y.M."/>
            <person name="Wu K.M."/>
            <person name="Shu H.Y."/>
            <person name="Tsai S.F."/>
            <person name="Hsiao K.J."/>
            <person name="Hu W.S."/>
            <person name="Ng W.V."/>
        </authorList>
    </citation>
    <scope>NUCLEOTIDE SEQUENCE [LARGE SCALE GENOMIC DNA]</scope>
    <source>
        <strain evidence="1 2">M64</strain>
    </source>
</reference>
<dbReference type="Gene3D" id="3.40.50.150">
    <property type="entry name" value="Vaccinia Virus protein VP39"/>
    <property type="match status" value="1"/>
</dbReference>
<dbReference type="KEGG" id="mfm:MfeM64YM_0938"/>
<sequence length="266" mass="31374">MNKNKKITIWALYDDGNMSYFKALQNNENCVIYSIGIQEHKDLKNYYNIDLSLNNFNLIDQLKLIPKPDIIIASPPCESWSRADCSLAIWKDISKTSWELNNYEFYKTVETTKNKKRDFYSKEQKRVLGESTAGATAYIINVFQPKVWIIENPFQSFIWKFLKFHHNLNGIKNNTYYSSYNKEFSVKPTCFYSNINLNLKNKRKPGNAEHYSKGSYYQRSMIPKELIKDLFLNVFVQLKKISVLSKEYTKNYISNSLEKDQISLFD</sequence>
<dbReference type="Proteomes" id="UP000007473">
    <property type="component" value="Chromosome"/>
</dbReference>
<keyword evidence="1" id="KW-0489">Methyltransferase</keyword>
<dbReference type="GO" id="GO:0032259">
    <property type="term" value="P:methylation"/>
    <property type="evidence" value="ECO:0007669"/>
    <property type="project" value="UniProtKB-KW"/>
</dbReference>
<name>A0AB32XDD1_MYCFM</name>
<dbReference type="InterPro" id="IPR029063">
    <property type="entry name" value="SAM-dependent_MTases_sf"/>
</dbReference>
<dbReference type="EMBL" id="CP002458">
    <property type="protein sequence ID" value="ADV34933.1"/>
    <property type="molecule type" value="Genomic_DNA"/>
</dbReference>
<evidence type="ECO:0000313" key="2">
    <source>
        <dbReference type="Proteomes" id="UP000007473"/>
    </source>
</evidence>
<protein>
    <submittedName>
        <fullName evidence="1">C-5 cytosine-specific DNA methylase</fullName>
    </submittedName>
</protein>
<accession>A0AB32XDD1</accession>
<proteinExistence type="predicted"/>
<dbReference type="RefSeq" id="WP_013527142.1">
    <property type="nucleotide sequence ID" value="NC_014921.1"/>
</dbReference>
<dbReference type="GO" id="GO:0008168">
    <property type="term" value="F:methyltransferase activity"/>
    <property type="evidence" value="ECO:0007669"/>
    <property type="project" value="UniProtKB-KW"/>
</dbReference>
<keyword evidence="1" id="KW-0808">Transferase</keyword>